<organism evidence="3 4">
    <name type="scientific">Lobosporangium transversale</name>
    <dbReference type="NCBI Taxonomy" id="64571"/>
    <lineage>
        <taxon>Eukaryota</taxon>
        <taxon>Fungi</taxon>
        <taxon>Fungi incertae sedis</taxon>
        <taxon>Mucoromycota</taxon>
        <taxon>Mortierellomycotina</taxon>
        <taxon>Mortierellomycetes</taxon>
        <taxon>Mortierellales</taxon>
        <taxon>Mortierellaceae</taxon>
        <taxon>Lobosporangium</taxon>
    </lineage>
</organism>
<dbReference type="AlphaFoldDB" id="A0A1Y2GU39"/>
<dbReference type="RefSeq" id="XP_021882109.1">
    <property type="nucleotide sequence ID" value="XM_022028740.1"/>
</dbReference>
<proteinExistence type="predicted"/>
<gene>
    <name evidence="3" type="ORF">BCR41DRAFT_395560</name>
</gene>
<feature type="signal peptide" evidence="2">
    <location>
        <begin position="1"/>
        <end position="22"/>
    </location>
</feature>
<keyword evidence="2" id="KW-0732">Signal</keyword>
<feature type="chain" id="PRO_5012305231" evidence="2">
    <location>
        <begin position="23"/>
        <end position="191"/>
    </location>
</feature>
<dbReference type="Proteomes" id="UP000193648">
    <property type="component" value="Unassembled WGS sequence"/>
</dbReference>
<accession>A0A1Y2GU39</accession>
<reference evidence="3 4" key="1">
    <citation type="submission" date="2016-07" db="EMBL/GenBank/DDBJ databases">
        <title>Pervasive Adenine N6-methylation of Active Genes in Fungi.</title>
        <authorList>
            <consortium name="DOE Joint Genome Institute"/>
            <person name="Mondo S.J."/>
            <person name="Dannebaum R.O."/>
            <person name="Kuo R.C."/>
            <person name="Labutti K."/>
            <person name="Haridas S."/>
            <person name="Kuo A."/>
            <person name="Salamov A."/>
            <person name="Ahrendt S.R."/>
            <person name="Lipzen A."/>
            <person name="Sullivan W."/>
            <person name="Andreopoulos W.B."/>
            <person name="Clum A."/>
            <person name="Lindquist E."/>
            <person name="Daum C."/>
            <person name="Ramamoorthy G.K."/>
            <person name="Gryganskyi A."/>
            <person name="Culley D."/>
            <person name="Magnuson J.K."/>
            <person name="James T.Y."/>
            <person name="O'Malley M.A."/>
            <person name="Stajich J.E."/>
            <person name="Spatafora J.W."/>
            <person name="Visel A."/>
            <person name="Grigoriev I.V."/>
        </authorList>
    </citation>
    <scope>NUCLEOTIDE SEQUENCE [LARGE SCALE GENOMIC DNA]</scope>
    <source>
        <strain evidence="3 4">NRRL 3116</strain>
    </source>
</reference>
<feature type="compositionally biased region" description="Basic and acidic residues" evidence="1">
    <location>
        <begin position="161"/>
        <end position="174"/>
    </location>
</feature>
<dbReference type="EMBL" id="MCFF01000015">
    <property type="protein sequence ID" value="ORZ18314.1"/>
    <property type="molecule type" value="Genomic_DNA"/>
</dbReference>
<evidence type="ECO:0000256" key="1">
    <source>
        <dbReference type="SAM" id="MobiDB-lite"/>
    </source>
</evidence>
<keyword evidence="4" id="KW-1185">Reference proteome</keyword>
<evidence type="ECO:0000256" key="2">
    <source>
        <dbReference type="SAM" id="SignalP"/>
    </source>
</evidence>
<name>A0A1Y2GU39_9FUNG</name>
<protein>
    <submittedName>
        <fullName evidence="3">Uncharacterized protein</fullName>
    </submittedName>
</protein>
<dbReference type="InParanoid" id="A0A1Y2GU39"/>
<sequence length="191" mass="20935">MKLSITAALSVAAAALVMSTEAGPIKKIPLATVKEASGPHLTDSAKEESRWKLIELKGPHLVDDSVEEDSKWGTIIYGSSHGPFKGPHLVDDSAKEARHPIWYKGPHLIDDSVKEASGPHLVDSVKEESRRFPIEFKGPRFDDDSAKEARYDYGVKPLKGPRFDDDSVKEDRHIKVPIGPIKKASGPHLAD</sequence>
<evidence type="ECO:0000313" key="3">
    <source>
        <dbReference type="EMBL" id="ORZ18314.1"/>
    </source>
</evidence>
<dbReference type="GeneID" id="33570583"/>
<comment type="caution">
    <text evidence="3">The sequence shown here is derived from an EMBL/GenBank/DDBJ whole genome shotgun (WGS) entry which is preliminary data.</text>
</comment>
<feature type="region of interest" description="Disordered" evidence="1">
    <location>
        <begin position="159"/>
        <end position="191"/>
    </location>
</feature>
<evidence type="ECO:0000313" key="4">
    <source>
        <dbReference type="Proteomes" id="UP000193648"/>
    </source>
</evidence>